<dbReference type="EMBL" id="CAXLJM020000049">
    <property type="protein sequence ID" value="CAL8112964.1"/>
    <property type="molecule type" value="Genomic_DNA"/>
</dbReference>
<feature type="domain" description="Reverse transcriptase" evidence="1">
    <location>
        <begin position="70"/>
        <end position="251"/>
    </location>
</feature>
<evidence type="ECO:0000259" key="1">
    <source>
        <dbReference type="PROSITE" id="PS50878"/>
    </source>
</evidence>
<dbReference type="PANTHER" id="PTHR33050:SF7">
    <property type="entry name" value="RIBONUCLEASE H"/>
    <property type="match status" value="1"/>
</dbReference>
<dbReference type="SUPFAM" id="SSF56672">
    <property type="entry name" value="DNA/RNA polymerases"/>
    <property type="match status" value="1"/>
</dbReference>
<keyword evidence="3" id="KW-1185">Reference proteome</keyword>
<dbReference type="Gene3D" id="3.10.10.10">
    <property type="entry name" value="HIV Type 1 Reverse Transcriptase, subunit A, domain 1"/>
    <property type="match status" value="1"/>
</dbReference>
<reference evidence="2 3" key="1">
    <citation type="submission" date="2024-08" db="EMBL/GenBank/DDBJ databases">
        <authorList>
            <person name="Cucini C."/>
            <person name="Frati F."/>
        </authorList>
    </citation>
    <scope>NUCLEOTIDE SEQUENCE [LARGE SCALE GENOMIC DNA]</scope>
</reference>
<dbReference type="PROSITE" id="PS50878">
    <property type="entry name" value="RT_POL"/>
    <property type="match status" value="1"/>
</dbReference>
<organism evidence="2 3">
    <name type="scientific">Orchesella dallaii</name>
    <dbReference type="NCBI Taxonomy" id="48710"/>
    <lineage>
        <taxon>Eukaryota</taxon>
        <taxon>Metazoa</taxon>
        <taxon>Ecdysozoa</taxon>
        <taxon>Arthropoda</taxon>
        <taxon>Hexapoda</taxon>
        <taxon>Collembola</taxon>
        <taxon>Entomobryomorpha</taxon>
        <taxon>Entomobryoidea</taxon>
        <taxon>Orchesellidae</taxon>
        <taxon>Orchesellinae</taxon>
        <taxon>Orchesella</taxon>
    </lineage>
</organism>
<protein>
    <recommendedName>
        <fullName evidence="1">Reverse transcriptase domain-containing protein</fullName>
    </recommendedName>
</protein>
<dbReference type="CDD" id="cd01647">
    <property type="entry name" value="RT_LTR"/>
    <property type="match status" value="1"/>
</dbReference>
<dbReference type="InterPro" id="IPR052055">
    <property type="entry name" value="Hepadnavirus_pol/RT"/>
</dbReference>
<dbReference type="PANTHER" id="PTHR33050">
    <property type="entry name" value="REVERSE TRANSCRIPTASE DOMAIN-CONTAINING PROTEIN"/>
    <property type="match status" value="1"/>
</dbReference>
<evidence type="ECO:0000313" key="2">
    <source>
        <dbReference type="EMBL" id="CAL8112964.1"/>
    </source>
</evidence>
<dbReference type="Proteomes" id="UP001642540">
    <property type="component" value="Unassembled WGS sequence"/>
</dbReference>
<dbReference type="Gene3D" id="3.30.420.10">
    <property type="entry name" value="Ribonuclease H-like superfamily/Ribonuclease H"/>
    <property type="match status" value="1"/>
</dbReference>
<sequence length="628" mass="72339">MVRAYAGSLSIFKNQWIAITSDPFVLSAVSGYEIEFTQRPLQFVEPKNPEFDHENLKIVNSLVEQLLEVGAISKVKPVDGQYISSIFPVPKQNGKHRLVLNLKPLNEYIKNEHFKMEDWRTVSTLLDRGMFMAKIDLKDAYHFIPIGEGSRKFIRFRWKEKIFEYQCMPFGLSSAPRIFTKVMKKVMKHLRHQGLLSVVYLDDILLFGYSYEKCLLNLEITHKTLLELGFRISEKSVFIPTVEIEYLGLLFNSEAYTISLPQRKKDKIRRMCDRLLKLDSVVIQELAELVGTLVSACPGIRHGPLYTRELENVKTNGLIISSNDYNATVCLTNLARDDILWWLEHLDHSNPIKTSKYDMTIETDASLLGWGACCGGRKARGLWSEYERNLHINVLEMLAVQNALEEFADELKNISILLRVDNKTAIAYINKFGGCRSDKLHSVAKNIWTWCEKRDIELSANYISSTDNFVADKLSREGDYNSEWELNSKYYDRICSKFGTPYIDLFATFRNTKCETYYSWLPDRGCVGVDAFTITWKGNLLYAFPPFALIPKVLRKIRDEKATVVVVVPNWSSQPWFPMYMSMKVSEILRMGPDKKLLTCPLSRQNHPMKSMQLLAAVLCGKHSELKD</sequence>
<dbReference type="Pfam" id="PF05869">
    <property type="entry name" value="Dam"/>
    <property type="match status" value="1"/>
</dbReference>
<dbReference type="InterPro" id="IPR000477">
    <property type="entry name" value="RT_dom"/>
</dbReference>
<dbReference type="CDD" id="cd09275">
    <property type="entry name" value="RNase_HI_RT_DIRS1"/>
    <property type="match status" value="1"/>
</dbReference>
<comment type="caution">
    <text evidence="2">The sequence shown here is derived from an EMBL/GenBank/DDBJ whole genome shotgun (WGS) entry which is preliminary data.</text>
</comment>
<dbReference type="InterPro" id="IPR043128">
    <property type="entry name" value="Rev_trsase/Diguanyl_cyclase"/>
</dbReference>
<dbReference type="InterPro" id="IPR008593">
    <property type="entry name" value="Dam_MeTrfase"/>
</dbReference>
<gene>
    <name evidence="2" type="ORF">ODALV1_LOCUS15857</name>
</gene>
<dbReference type="Gene3D" id="3.30.70.270">
    <property type="match status" value="1"/>
</dbReference>
<accession>A0ABP1QW57</accession>
<dbReference type="InterPro" id="IPR036397">
    <property type="entry name" value="RNaseH_sf"/>
</dbReference>
<dbReference type="Pfam" id="PF00078">
    <property type="entry name" value="RVT_1"/>
    <property type="match status" value="1"/>
</dbReference>
<dbReference type="InterPro" id="IPR043502">
    <property type="entry name" value="DNA/RNA_pol_sf"/>
</dbReference>
<proteinExistence type="predicted"/>
<evidence type="ECO:0000313" key="3">
    <source>
        <dbReference type="Proteomes" id="UP001642540"/>
    </source>
</evidence>
<name>A0ABP1QW57_9HEXA</name>